<dbReference type="InterPro" id="IPR000531">
    <property type="entry name" value="Beta-barrel_TonB"/>
</dbReference>
<dbReference type="AlphaFoldDB" id="A0A965ZIE1"/>
<accession>A0A965ZIE1</accession>
<dbReference type="PANTHER" id="PTHR32552">
    <property type="entry name" value="FERRICHROME IRON RECEPTOR-RELATED"/>
    <property type="match status" value="1"/>
</dbReference>
<dbReference type="InterPro" id="IPR037066">
    <property type="entry name" value="Plug_dom_sf"/>
</dbReference>
<reference evidence="19" key="1">
    <citation type="submission" date="2020-01" db="EMBL/GenBank/DDBJ databases">
        <authorList>
            <person name="Seo Y.L."/>
        </authorList>
    </citation>
    <scope>NUCLEOTIDE SEQUENCE</scope>
    <source>
        <strain evidence="19">R11</strain>
    </source>
</reference>
<reference evidence="19" key="2">
    <citation type="submission" date="2020-10" db="EMBL/GenBank/DDBJ databases">
        <title>Mucilaginibacter sp. nov., isolated from soil.</title>
        <authorList>
            <person name="Jeon C.O."/>
        </authorList>
    </citation>
    <scope>NUCLEOTIDE SEQUENCE</scope>
    <source>
        <strain evidence="19">R11</strain>
    </source>
</reference>
<keyword evidence="8" id="KW-0408">Iron</keyword>
<dbReference type="GO" id="GO:0030246">
    <property type="term" value="F:carbohydrate binding"/>
    <property type="evidence" value="ECO:0007669"/>
    <property type="project" value="InterPro"/>
</dbReference>
<dbReference type="EMBL" id="WWEO01000043">
    <property type="protein sequence ID" value="NCD70292.1"/>
    <property type="molecule type" value="Genomic_DNA"/>
</dbReference>
<dbReference type="Pfam" id="PF00593">
    <property type="entry name" value="TonB_dep_Rec_b-barrel"/>
    <property type="match status" value="1"/>
</dbReference>
<keyword evidence="11 14" id="KW-0472">Membrane</keyword>
<evidence type="ECO:0000256" key="4">
    <source>
        <dbReference type="ARBA" id="ARBA00022452"/>
    </source>
</evidence>
<feature type="domain" description="TonB-dependent receptor-like beta-barrel" evidence="17">
    <location>
        <begin position="346"/>
        <end position="777"/>
    </location>
</feature>
<evidence type="ECO:0000259" key="18">
    <source>
        <dbReference type="Pfam" id="PF07715"/>
    </source>
</evidence>
<dbReference type="RefSeq" id="WP_166586279.1">
    <property type="nucleotide sequence ID" value="NZ_WWEO01000043.1"/>
</dbReference>
<evidence type="ECO:0000259" key="17">
    <source>
        <dbReference type="Pfam" id="PF00593"/>
    </source>
</evidence>
<evidence type="ECO:0000256" key="11">
    <source>
        <dbReference type="ARBA" id="ARBA00023136"/>
    </source>
</evidence>
<dbReference type="InterPro" id="IPR010105">
    <property type="entry name" value="TonB_sidphr_rcpt"/>
</dbReference>
<evidence type="ECO:0000256" key="12">
    <source>
        <dbReference type="ARBA" id="ARBA00023170"/>
    </source>
</evidence>
<evidence type="ECO:0000256" key="2">
    <source>
        <dbReference type="ARBA" id="ARBA00009810"/>
    </source>
</evidence>
<gene>
    <name evidence="19" type="ORF">GSY63_13070</name>
</gene>
<evidence type="ECO:0000256" key="16">
    <source>
        <dbReference type="SAM" id="SignalP"/>
    </source>
</evidence>
<feature type="signal peptide" evidence="16">
    <location>
        <begin position="1"/>
        <end position="30"/>
    </location>
</feature>
<dbReference type="Pfam" id="PF13715">
    <property type="entry name" value="CarbopepD_reg_2"/>
    <property type="match status" value="1"/>
</dbReference>
<dbReference type="PANTHER" id="PTHR32552:SF68">
    <property type="entry name" value="FERRICHROME OUTER MEMBRANE TRANSPORTER_PHAGE RECEPTOR"/>
    <property type="match status" value="1"/>
</dbReference>
<keyword evidence="3 14" id="KW-0813">Transport</keyword>
<comment type="similarity">
    <text evidence="2 14 15">Belongs to the TonB-dependent receptor family.</text>
</comment>
<keyword evidence="5" id="KW-0410">Iron transport</keyword>
<keyword evidence="4 14" id="KW-1134">Transmembrane beta strand</keyword>
<dbReference type="GO" id="GO:0015891">
    <property type="term" value="P:siderophore transport"/>
    <property type="evidence" value="ECO:0007669"/>
    <property type="project" value="InterPro"/>
</dbReference>
<evidence type="ECO:0000313" key="20">
    <source>
        <dbReference type="Proteomes" id="UP000638732"/>
    </source>
</evidence>
<evidence type="ECO:0000256" key="3">
    <source>
        <dbReference type="ARBA" id="ARBA00022448"/>
    </source>
</evidence>
<evidence type="ECO:0000313" key="19">
    <source>
        <dbReference type="EMBL" id="NCD70292.1"/>
    </source>
</evidence>
<name>A0A965ZIE1_9SPHI</name>
<dbReference type="Proteomes" id="UP000638732">
    <property type="component" value="Unassembled WGS sequence"/>
</dbReference>
<comment type="subcellular location">
    <subcellularLocation>
        <location evidence="1 14">Cell outer membrane</location>
        <topology evidence="1 14">Multi-pass membrane protein</topology>
    </subcellularLocation>
</comment>
<keyword evidence="9" id="KW-0406">Ion transport</keyword>
<dbReference type="InterPro" id="IPR012910">
    <property type="entry name" value="Plug_dom"/>
</dbReference>
<keyword evidence="6 14" id="KW-0812">Transmembrane</keyword>
<feature type="domain" description="TonB-dependent receptor plug" evidence="18">
    <location>
        <begin position="148"/>
        <end position="241"/>
    </location>
</feature>
<evidence type="ECO:0000256" key="10">
    <source>
        <dbReference type="ARBA" id="ARBA00023077"/>
    </source>
</evidence>
<dbReference type="PROSITE" id="PS52016">
    <property type="entry name" value="TONB_DEPENDENT_REC_3"/>
    <property type="match status" value="1"/>
</dbReference>
<organism evidence="19 20">
    <name type="scientific">Mucilaginibacter agri</name>
    <dbReference type="NCBI Taxonomy" id="2695265"/>
    <lineage>
        <taxon>Bacteria</taxon>
        <taxon>Pseudomonadati</taxon>
        <taxon>Bacteroidota</taxon>
        <taxon>Sphingobacteriia</taxon>
        <taxon>Sphingobacteriales</taxon>
        <taxon>Sphingobacteriaceae</taxon>
        <taxon>Mucilaginibacter</taxon>
    </lineage>
</organism>
<sequence length="806" mass="88069">MIKLSTNKSTQFLIYILAAVLSFGSTVSYAQTPKGTVKGKVINAEGKAADNVTVSLKSTGSVTVTGEDGIFSLKAPAGNYKLSISHVGMQTKEVDVEITAGKTTVVNDLTISLNSSGLQEVTVKGDKVNRFKRKVSTDVAKMPLANLENAQSYTSISRELLTEQNLFTADEAVKNVSGLQKMWDATGRGGDGGSYYTLRGFVVQTQLRNGVAGNVTNSIDAINLDRIEVIKGPSATLFGSAVTSYGGLINRVTKQPFDNTAGEITYTGGSYGLSRVSADVNTPLDAQKKVLFRLNTAYTNQNSFQDNGFSKSVAVAPSLLYRVSDKLSFQAEAELFFGRNALNTFYFFPYGQTIAQLGVSRADDLNIDYTRSYYDKSLSQRSRSANYFAQMNYKISNSWKSTTSFTSASSFSNGFGPYLYLISKDSVSLNDQSTRNSKSTTTEVQQNFNGDFKIGKMRNRMVIGLDYYHVNSNQFFFGSSFGNAPLQSSTFNYSNFNKANFGAIYDAGNYGFTYPLIYTSNTYSAYVSDVFNITDRLIASAALRVDRFDYTGVEDASTGIKSGGYKQTAWSPKFGLVYQLVKDHVSLFGNYQNGFKNQPGADFAGNAFKPEQANQIEGGVKLDVFDGKLSSTLSYYDIKVKDILRADPAHPNFSIQNGTQVSKGLEAEVIANPLTGLNVVAGFAYNDSKYINSSADVDGLRPGVAGSPYTANLWVSYRLQAPKLKGLGVGFGGNYTSDNKVINSRSQGVFILPSYTILNSTVFYDKGVYRIGLSCNNFTNKEYYTGYSSVNPQMLRQYLASFAFRF</sequence>
<evidence type="ECO:0000256" key="6">
    <source>
        <dbReference type="ARBA" id="ARBA00022692"/>
    </source>
</evidence>
<dbReference type="Gene3D" id="2.170.130.10">
    <property type="entry name" value="TonB-dependent receptor, plug domain"/>
    <property type="match status" value="1"/>
</dbReference>
<dbReference type="NCBIfam" id="TIGR01783">
    <property type="entry name" value="TonB-siderophor"/>
    <property type="match status" value="1"/>
</dbReference>
<comment type="caution">
    <text evidence="19">The sequence shown here is derived from an EMBL/GenBank/DDBJ whole genome shotgun (WGS) entry which is preliminary data.</text>
</comment>
<dbReference type="Gene3D" id="2.60.40.1120">
    <property type="entry name" value="Carboxypeptidase-like, regulatory domain"/>
    <property type="match status" value="1"/>
</dbReference>
<dbReference type="GO" id="GO:0009279">
    <property type="term" value="C:cell outer membrane"/>
    <property type="evidence" value="ECO:0007669"/>
    <property type="project" value="UniProtKB-SubCell"/>
</dbReference>
<evidence type="ECO:0000256" key="9">
    <source>
        <dbReference type="ARBA" id="ARBA00023065"/>
    </source>
</evidence>
<dbReference type="Gene3D" id="2.40.170.20">
    <property type="entry name" value="TonB-dependent receptor, beta-barrel domain"/>
    <property type="match status" value="1"/>
</dbReference>
<evidence type="ECO:0000256" key="7">
    <source>
        <dbReference type="ARBA" id="ARBA00022729"/>
    </source>
</evidence>
<keyword evidence="10 15" id="KW-0798">TonB box</keyword>
<dbReference type="InterPro" id="IPR036942">
    <property type="entry name" value="Beta-barrel_TonB_sf"/>
</dbReference>
<dbReference type="InterPro" id="IPR013784">
    <property type="entry name" value="Carb-bd-like_fold"/>
</dbReference>
<proteinExistence type="inferred from homology"/>
<evidence type="ECO:0000256" key="5">
    <source>
        <dbReference type="ARBA" id="ARBA00022496"/>
    </source>
</evidence>
<protein>
    <submittedName>
        <fullName evidence="19">TonB-dependent siderophore receptor</fullName>
    </submittedName>
</protein>
<keyword evidence="12 19" id="KW-0675">Receptor</keyword>
<dbReference type="CDD" id="cd01347">
    <property type="entry name" value="ligand_gated_channel"/>
    <property type="match status" value="1"/>
</dbReference>
<keyword evidence="20" id="KW-1185">Reference proteome</keyword>
<dbReference type="Pfam" id="PF07715">
    <property type="entry name" value="Plug"/>
    <property type="match status" value="1"/>
</dbReference>
<evidence type="ECO:0000256" key="15">
    <source>
        <dbReference type="RuleBase" id="RU003357"/>
    </source>
</evidence>
<evidence type="ECO:0000256" key="1">
    <source>
        <dbReference type="ARBA" id="ARBA00004571"/>
    </source>
</evidence>
<dbReference type="SUPFAM" id="SSF56935">
    <property type="entry name" value="Porins"/>
    <property type="match status" value="1"/>
</dbReference>
<feature type="chain" id="PRO_5037719893" evidence="16">
    <location>
        <begin position="31"/>
        <end position="806"/>
    </location>
</feature>
<dbReference type="GO" id="GO:0038023">
    <property type="term" value="F:signaling receptor activity"/>
    <property type="evidence" value="ECO:0007669"/>
    <property type="project" value="InterPro"/>
</dbReference>
<dbReference type="InterPro" id="IPR039426">
    <property type="entry name" value="TonB-dep_rcpt-like"/>
</dbReference>
<evidence type="ECO:0000256" key="8">
    <source>
        <dbReference type="ARBA" id="ARBA00023004"/>
    </source>
</evidence>
<evidence type="ECO:0000256" key="13">
    <source>
        <dbReference type="ARBA" id="ARBA00023237"/>
    </source>
</evidence>
<dbReference type="GO" id="GO:0015344">
    <property type="term" value="F:siderophore uptake transmembrane transporter activity"/>
    <property type="evidence" value="ECO:0007669"/>
    <property type="project" value="TreeGrafter"/>
</dbReference>
<keyword evidence="13 14" id="KW-0998">Cell outer membrane</keyword>
<keyword evidence="7 16" id="KW-0732">Signal</keyword>
<evidence type="ECO:0000256" key="14">
    <source>
        <dbReference type="PROSITE-ProRule" id="PRU01360"/>
    </source>
</evidence>
<dbReference type="SUPFAM" id="SSF49452">
    <property type="entry name" value="Starch-binding domain-like"/>
    <property type="match status" value="1"/>
</dbReference>